<keyword evidence="4" id="KW-1185">Reference proteome</keyword>
<reference evidence="3 4" key="1">
    <citation type="submission" date="2019-05" db="EMBL/GenBank/DDBJ databases">
        <title>Ruegeria sp. nov., isolated from tidal flat.</title>
        <authorList>
            <person name="Kim W."/>
        </authorList>
    </citation>
    <scope>NUCLEOTIDE SEQUENCE [LARGE SCALE GENOMIC DNA]</scope>
    <source>
        <strain evidence="3 4">CAU 1488</strain>
    </source>
</reference>
<feature type="region of interest" description="Disordered" evidence="1">
    <location>
        <begin position="67"/>
        <end position="106"/>
    </location>
</feature>
<gene>
    <name evidence="3" type="ORF">FGK63_02295</name>
</gene>
<proteinExistence type="predicted"/>
<keyword evidence="2" id="KW-0732">Signal</keyword>
<sequence length="148" mass="17452">MFQTALIFFVAPALAVAANLSFAQVAMAHDAGAGSVNVVDRIISPGVVAESSHERHKPRVNRYYIQPKPYHPRKTSRYPGSSGVEKYFDRPKRYHPRKRYYYHSSKPRYSPRSYRYPRYNYGSYPYPSQLRKPYRQRSSYRGYFRFGH</sequence>
<dbReference type="Proteomes" id="UP001193035">
    <property type="component" value="Unassembled WGS sequence"/>
</dbReference>
<feature type="signal peptide" evidence="2">
    <location>
        <begin position="1"/>
        <end position="28"/>
    </location>
</feature>
<organism evidence="3 4">
    <name type="scientific">Ruegeria sediminis</name>
    <dbReference type="NCBI Taxonomy" id="2583820"/>
    <lineage>
        <taxon>Bacteria</taxon>
        <taxon>Pseudomonadati</taxon>
        <taxon>Pseudomonadota</taxon>
        <taxon>Alphaproteobacteria</taxon>
        <taxon>Rhodobacterales</taxon>
        <taxon>Roseobacteraceae</taxon>
        <taxon>Ruegeria</taxon>
    </lineage>
</organism>
<feature type="chain" id="PRO_5046681829" evidence="2">
    <location>
        <begin position="29"/>
        <end position="148"/>
    </location>
</feature>
<evidence type="ECO:0000313" key="3">
    <source>
        <dbReference type="EMBL" id="TMV09922.1"/>
    </source>
</evidence>
<feature type="compositionally biased region" description="Basic residues" evidence="1">
    <location>
        <begin position="92"/>
        <end position="101"/>
    </location>
</feature>
<evidence type="ECO:0000313" key="4">
    <source>
        <dbReference type="Proteomes" id="UP001193035"/>
    </source>
</evidence>
<evidence type="ECO:0000256" key="2">
    <source>
        <dbReference type="SAM" id="SignalP"/>
    </source>
</evidence>
<protein>
    <submittedName>
        <fullName evidence="3">Uncharacterized protein</fullName>
    </submittedName>
</protein>
<comment type="caution">
    <text evidence="3">The sequence shown here is derived from an EMBL/GenBank/DDBJ whole genome shotgun (WGS) entry which is preliminary data.</text>
</comment>
<dbReference type="EMBL" id="VCPD01000001">
    <property type="protein sequence ID" value="TMV09922.1"/>
    <property type="molecule type" value="Genomic_DNA"/>
</dbReference>
<name>A0ABY2X3F7_9RHOB</name>
<accession>A0ABY2X3F7</accession>
<evidence type="ECO:0000256" key="1">
    <source>
        <dbReference type="SAM" id="MobiDB-lite"/>
    </source>
</evidence>